<protein>
    <recommendedName>
        <fullName evidence="1">DUF7079 domain-containing protein</fullName>
    </recommendedName>
</protein>
<evidence type="ECO:0000313" key="2">
    <source>
        <dbReference type="EMBL" id="NVI07028.1"/>
    </source>
</evidence>
<dbReference type="EMBL" id="VOMC01000029">
    <property type="protein sequence ID" value="NVI07028.1"/>
    <property type="molecule type" value="Genomic_DNA"/>
</dbReference>
<proteinExistence type="predicted"/>
<reference evidence="2 3" key="1">
    <citation type="submission" date="2019-08" db="EMBL/GenBank/DDBJ databases">
        <title>Paraburkholderia simonii sp. nov. and P. youngii sp. nov. Brazilian and Mexican Mimosa-associated rhizobia.</title>
        <authorList>
            <person name="Mavima L."/>
            <person name="Beukes C.W."/>
            <person name="Palmer M."/>
            <person name="De Meyer S.E."/>
            <person name="James E.K."/>
            <person name="Maluk M."/>
            <person name="Avontuur J.R."/>
            <person name="Chan W.Y."/>
            <person name="Venter S.N."/>
            <person name="Steenkamp E.T."/>
        </authorList>
    </citation>
    <scope>NUCLEOTIDE SEQUENCE [LARGE SCALE GENOMIC DNA]</scope>
    <source>
        <strain evidence="2 3">JPY454</strain>
    </source>
</reference>
<accession>A0ABX2NRE2</accession>
<name>A0ABX2NRE2_9BURK</name>
<evidence type="ECO:0000259" key="1">
    <source>
        <dbReference type="Pfam" id="PF23296"/>
    </source>
</evidence>
<dbReference type="RefSeq" id="WP_184228201.1">
    <property type="nucleotide sequence ID" value="NZ_JBNDMD010000002.1"/>
</dbReference>
<evidence type="ECO:0000313" key="3">
    <source>
        <dbReference type="Proteomes" id="UP000821598"/>
    </source>
</evidence>
<keyword evidence="3" id="KW-1185">Reference proteome</keyword>
<dbReference type="Pfam" id="PF23296">
    <property type="entry name" value="DUF7079"/>
    <property type="match status" value="1"/>
</dbReference>
<gene>
    <name evidence="2" type="ORF">FSB64_25375</name>
</gene>
<feature type="domain" description="DUF7079" evidence="1">
    <location>
        <begin position="28"/>
        <end position="140"/>
    </location>
</feature>
<sequence length="148" mass="16732">MAVTQAQSQCDAQQRSLQTAMLKPDEIERRLPVWVALSELFLDTEFDEIACRYVAERLRCSGFGLQELGDILRDEVAPAFLPNLVVAGEWSGWSPEAVRDIVLGHLEKQSNGARLPVILRRKWRQRTMEPVARDWEKVKATLISSVAG</sequence>
<dbReference type="Proteomes" id="UP000821598">
    <property type="component" value="Unassembled WGS sequence"/>
</dbReference>
<dbReference type="InterPro" id="IPR055507">
    <property type="entry name" value="DUF7079"/>
</dbReference>
<organism evidence="2 3">
    <name type="scientific">Paraburkholderia youngii</name>
    <dbReference type="NCBI Taxonomy" id="2782701"/>
    <lineage>
        <taxon>Bacteria</taxon>
        <taxon>Pseudomonadati</taxon>
        <taxon>Pseudomonadota</taxon>
        <taxon>Betaproteobacteria</taxon>
        <taxon>Burkholderiales</taxon>
        <taxon>Burkholderiaceae</taxon>
        <taxon>Paraburkholderia</taxon>
    </lineage>
</organism>
<comment type="caution">
    <text evidence="2">The sequence shown here is derived from an EMBL/GenBank/DDBJ whole genome shotgun (WGS) entry which is preliminary data.</text>
</comment>